<accession>A0A075MSM3</accession>
<reference evidence="2 3" key="1">
    <citation type="journal article" date="2014" name="PLoS ONE">
        <title>Genome Sequence of Candidatus Nitrososphaera evergladensis from Group I.1b Enriched from Everglades Soil Reveals Novel Genomic Features of the Ammonia-Oxidizing Archaea.</title>
        <authorList>
            <person name="Zhalnina K.V."/>
            <person name="Dias R."/>
            <person name="Leonard M.T."/>
            <person name="Dorr de Quadros P."/>
            <person name="Camargo F.A."/>
            <person name="Drew J.C."/>
            <person name="Farmerie W.G."/>
            <person name="Daroub S.H."/>
            <person name="Triplett E.W."/>
        </authorList>
    </citation>
    <scope>NUCLEOTIDE SEQUENCE [LARGE SCALE GENOMIC DNA]</scope>
    <source>
        <strain evidence="2 3">SR1</strain>
    </source>
</reference>
<dbReference type="GeneID" id="41598230"/>
<evidence type="ECO:0000313" key="2">
    <source>
        <dbReference type="EMBL" id="AIF84576.1"/>
    </source>
</evidence>
<dbReference type="GO" id="GO:0003677">
    <property type="term" value="F:DNA binding"/>
    <property type="evidence" value="ECO:0007669"/>
    <property type="project" value="InterPro"/>
</dbReference>
<dbReference type="KEGG" id="nev:NTE_02528"/>
<keyword evidence="3" id="KW-1185">Reference proteome</keyword>
<organism evidence="2 3">
    <name type="scientific">Candidatus Nitrososphaera evergladensis SR1</name>
    <dbReference type="NCBI Taxonomy" id="1459636"/>
    <lineage>
        <taxon>Archaea</taxon>
        <taxon>Nitrososphaerota</taxon>
        <taxon>Nitrososphaeria</taxon>
        <taxon>Nitrososphaerales</taxon>
        <taxon>Nitrososphaeraceae</taxon>
        <taxon>Nitrososphaera</taxon>
    </lineage>
</organism>
<dbReference type="Proteomes" id="UP000028194">
    <property type="component" value="Chromosome"/>
</dbReference>
<dbReference type="OrthoDB" id="12173at2157"/>
<evidence type="ECO:0000313" key="3">
    <source>
        <dbReference type="Proteomes" id="UP000028194"/>
    </source>
</evidence>
<protein>
    <recommendedName>
        <fullName evidence="1">Integrase SSV1 C-terminal domain-containing protein</fullName>
    </recommendedName>
</protein>
<dbReference type="InterPro" id="IPR013762">
    <property type="entry name" value="Integrase-like_cat_sf"/>
</dbReference>
<dbReference type="GO" id="GO:0015074">
    <property type="term" value="P:DNA integration"/>
    <property type="evidence" value="ECO:0007669"/>
    <property type="project" value="InterPro"/>
</dbReference>
<dbReference type="HOGENOM" id="CLU_1010487_0_0_2"/>
<name>A0A075MSM3_9ARCH</name>
<gene>
    <name evidence="2" type="ORF">NTE_02528</name>
</gene>
<dbReference type="InterPro" id="IPR031857">
    <property type="entry name" value="Integrase_SSV1_C"/>
</dbReference>
<dbReference type="AlphaFoldDB" id="A0A075MSM3"/>
<proteinExistence type="predicted"/>
<sequence length="275" mass="32515">MQPDWNGFRQYLNNIQNPKVANDTLRYARQHYRILWGEGMEELLQLSQGKQRHVMKAMSSLSKYLGCYNHWKEIREGYQLKWSQQDSLELFHNIIDNEHNYSAMIEWLKEACAKSPKSYADILIYATLTGLRAQEVIDSIRLIKTTPENYLKKDSMILEHYRYPNLFIRRTKKAYVSIVSEDILQLAKTAGNHSYMAIRMALEERGMATNMKYCRKIFSTYLRMNGIESELIDLLQGRIPKTVFARHYFRPDFEKDMVRIRNVLEKLKGEITLPA</sequence>
<feature type="domain" description="Integrase SSV1 C-terminal" evidence="1">
    <location>
        <begin position="116"/>
        <end position="249"/>
    </location>
</feature>
<dbReference type="EMBL" id="CP007174">
    <property type="protein sequence ID" value="AIF84576.1"/>
    <property type="molecule type" value="Genomic_DNA"/>
</dbReference>
<dbReference type="GO" id="GO:0006310">
    <property type="term" value="P:DNA recombination"/>
    <property type="evidence" value="ECO:0007669"/>
    <property type="project" value="InterPro"/>
</dbReference>
<dbReference type="eggNOG" id="arCOG01247">
    <property type="taxonomic scope" value="Archaea"/>
</dbReference>
<evidence type="ECO:0000259" key="1">
    <source>
        <dbReference type="Pfam" id="PF16795"/>
    </source>
</evidence>
<dbReference type="RefSeq" id="WP_148701124.1">
    <property type="nucleotide sequence ID" value="NZ_CP007174.1"/>
</dbReference>
<dbReference type="Pfam" id="PF16795">
    <property type="entry name" value="Phage_integr_3"/>
    <property type="match status" value="1"/>
</dbReference>
<dbReference type="Gene3D" id="1.10.443.10">
    <property type="entry name" value="Intergrase catalytic core"/>
    <property type="match status" value="1"/>
</dbReference>